<dbReference type="Gene3D" id="2.60.120.10">
    <property type="entry name" value="Jelly Rolls"/>
    <property type="match status" value="2"/>
</dbReference>
<keyword evidence="3" id="KW-1185">Reference proteome</keyword>
<accession>A0A941BI32</accession>
<evidence type="ECO:0000313" key="2">
    <source>
        <dbReference type="EMBL" id="MBQ0961541.1"/>
    </source>
</evidence>
<gene>
    <name evidence="2" type="ORF">KAK06_21560</name>
</gene>
<dbReference type="EMBL" id="JAGQDE010000031">
    <property type="protein sequence ID" value="MBQ0961541.1"/>
    <property type="molecule type" value="Genomic_DNA"/>
</dbReference>
<organism evidence="2 3">
    <name type="scientific">Ideonella aquatica</name>
    <dbReference type="NCBI Taxonomy" id="2824119"/>
    <lineage>
        <taxon>Bacteria</taxon>
        <taxon>Pseudomonadati</taxon>
        <taxon>Pseudomonadota</taxon>
        <taxon>Betaproteobacteria</taxon>
        <taxon>Burkholderiales</taxon>
        <taxon>Sphaerotilaceae</taxon>
        <taxon>Ideonella</taxon>
    </lineage>
</organism>
<protein>
    <submittedName>
        <fullName evidence="2">Cupin domain-containing protein</fullName>
    </submittedName>
</protein>
<dbReference type="AlphaFoldDB" id="A0A941BI32"/>
<comment type="caution">
    <text evidence="2">The sequence shown here is derived from an EMBL/GenBank/DDBJ whole genome shotgun (WGS) entry which is preliminary data.</text>
</comment>
<proteinExistence type="predicted"/>
<dbReference type="RefSeq" id="WP_210804224.1">
    <property type="nucleotide sequence ID" value="NZ_JAGQDE010000031.1"/>
</dbReference>
<name>A0A941BI32_9BURK</name>
<dbReference type="SUPFAM" id="SSF51182">
    <property type="entry name" value="RmlC-like cupins"/>
    <property type="match status" value="1"/>
</dbReference>
<dbReference type="InterPro" id="IPR025979">
    <property type="entry name" value="ChrR-like_cupin_dom"/>
</dbReference>
<dbReference type="InterPro" id="IPR014710">
    <property type="entry name" value="RmlC-like_jellyroll"/>
</dbReference>
<dbReference type="CDD" id="cd02208">
    <property type="entry name" value="cupin_RmlC-like"/>
    <property type="match status" value="1"/>
</dbReference>
<sequence>MASRLPPPRILPAPDPIDPALAPLLGEPFASAWSAEPGAAQPLRSRLQARLAASKAASAAMVTARLHQLAAEQPAAGVSLRTLYAAPSDRPLRPGEPLRACLVELAPGARWRGPDPALHREWLLLRGSAQVGDTPLALRDYRATPAGWAAEAVHSAEGALLFLRESQLPAPGLGQPLTVRDTEAGWPAYAPGICRRVLWQDQGQAALLYLAEPGASVPQHSHGHDEECLMVQGELFLDDLLLQEGDYQLAPAGTGHRITETDTGVVIYAHGDLDLRFTG</sequence>
<evidence type="ECO:0000259" key="1">
    <source>
        <dbReference type="Pfam" id="PF12973"/>
    </source>
</evidence>
<dbReference type="InterPro" id="IPR011051">
    <property type="entry name" value="RmlC_Cupin_sf"/>
</dbReference>
<dbReference type="Pfam" id="PF12973">
    <property type="entry name" value="Cupin_7"/>
    <property type="match status" value="1"/>
</dbReference>
<evidence type="ECO:0000313" key="3">
    <source>
        <dbReference type="Proteomes" id="UP000678374"/>
    </source>
</evidence>
<reference evidence="2" key="1">
    <citation type="submission" date="2021-04" db="EMBL/GenBank/DDBJ databases">
        <title>The genome sequence of Ideonella sp. 4Y11.</title>
        <authorList>
            <person name="Liu Y."/>
        </authorList>
    </citation>
    <scope>NUCLEOTIDE SEQUENCE</scope>
    <source>
        <strain evidence="2">4Y11</strain>
    </source>
</reference>
<feature type="domain" description="ChrR-like cupin" evidence="1">
    <location>
        <begin position="177"/>
        <end position="268"/>
    </location>
</feature>
<dbReference type="Proteomes" id="UP000678374">
    <property type="component" value="Unassembled WGS sequence"/>
</dbReference>